<dbReference type="GO" id="GO:0000981">
    <property type="term" value="F:DNA-binding transcription factor activity, RNA polymerase II-specific"/>
    <property type="evidence" value="ECO:0007669"/>
    <property type="project" value="TreeGrafter"/>
</dbReference>
<accession>A0A8R2GBC1</accession>
<dbReference type="PANTHER" id="PTHR24394:SF38">
    <property type="entry name" value="CENTROSOME-ASSOCIATED ZINC FINGER PROTEIN CP190"/>
    <property type="match status" value="1"/>
</dbReference>
<dbReference type="RefSeq" id="XP_037874398.1">
    <property type="nucleotide sequence ID" value="XM_038018470.2"/>
</dbReference>
<feature type="region of interest" description="Disordered" evidence="7">
    <location>
        <begin position="1133"/>
        <end position="1181"/>
    </location>
</feature>
<feature type="compositionally biased region" description="Basic and acidic residues" evidence="7">
    <location>
        <begin position="1328"/>
        <end position="1351"/>
    </location>
</feature>
<dbReference type="EnsemblMetazoa" id="XM_012693385.3">
    <property type="protein sequence ID" value="XP_012548839.3"/>
    <property type="gene ID" value="LOC101745145"/>
</dbReference>
<feature type="domain" description="BTB" evidence="8">
    <location>
        <begin position="30"/>
        <end position="97"/>
    </location>
</feature>
<feature type="compositionally biased region" description="Polar residues" evidence="7">
    <location>
        <begin position="1168"/>
        <end position="1181"/>
    </location>
</feature>
<dbReference type="Pfam" id="PF00651">
    <property type="entry name" value="BTB"/>
    <property type="match status" value="1"/>
</dbReference>
<organism evidence="10 11">
    <name type="scientific">Bombyx mori</name>
    <name type="common">Silk moth</name>
    <dbReference type="NCBI Taxonomy" id="7091"/>
    <lineage>
        <taxon>Eukaryota</taxon>
        <taxon>Metazoa</taxon>
        <taxon>Ecdysozoa</taxon>
        <taxon>Arthropoda</taxon>
        <taxon>Hexapoda</taxon>
        <taxon>Insecta</taxon>
        <taxon>Pterygota</taxon>
        <taxon>Neoptera</taxon>
        <taxon>Endopterygota</taxon>
        <taxon>Lepidoptera</taxon>
        <taxon>Glossata</taxon>
        <taxon>Ditrysia</taxon>
        <taxon>Bombycoidea</taxon>
        <taxon>Bombycidae</taxon>
        <taxon>Bombycinae</taxon>
        <taxon>Bombyx</taxon>
    </lineage>
</organism>
<sequence length="1367" mass="155410">MSELRQVKVDNWGIYFLQRLKHFFNRTDYCDLTLQFQDNAQLKVHRLVLNACTEYFEVLERTCEMYEDCLVMPDDLQADVVVPIVNFMYTGQLEFRLDLLEKLYQTSLIMKMPVLTKLLKAHRASQNPQCYAPKHKSSEPTPSTSNKRSYGKAFDNKSACKEKKVYKPVNINKEIMYRPSSPYIQNKKNLMTDPKPTRYELSEEFDGDGVFDSSFCNISYTSQPLMVHPDTKKRYSKKSGLFNNSSSDSKHTTTLDIIECKKSVDNIFEDNYLESGILDENEMFQTTYLKKNKPIMDSNQLFDQILDQNDAPKITIDTKNSKVSANLDHAKIISEVLKKYSHLLKGSKNIKLKILNTPNKKKQSTVREQKNSQQKVERHDSNFTYETDVIDSKHAAKLIAMGAENINGPWICLICGTPGKALHFMSYYKFRRHLVEVHNEKPVVNICEYCGYKALKRNYHLYHLYTKHGIEPPPTYNFPKCNQCNYVAMGEGYLMKHKLTHSTVSFQCNVCATHFSSSNLLLQHIQRTGHKYSADRKHNLQCMYCLKVFLRESSLYNHLKTCHKKEDKSSGIIDDSDEEKSKDKKPKLELEIEIPPVRSHDYEEVNVHYQIQPDGNIHVIPNGEIKAPLNQKHKILNPEFNLVKPKQIYKENSNIINNVTTSLQKGHVQEDNSNVITNEEIVMIDDREYILKDNQLIPRSTKNAEPEFIIPEMLHSEPVQQTSTSTTQLDYTNLIETVNESNVILSKQTNLNQPIQFVVSNEEEYKALMTANHPILFDNGDSNKTLAVLSNPHTSNVESTSMELDNTQSNDIMIIQENYPLNVTESVVTDNSNIVVVYSHPVDSTNKQFQILTTQGIGTQLIQSSAIITQNFETVTTTAPVMNAHVIESQEWENDITPMPVSNKPNADLEKTGQNTPQMTSHQSVIVSPEVQVPPKPPSPVDMDVEETIQSKLINEPIQENNEKCTQSETLPATTITPITDSSNPTQGTIVENMIINEQLTEESSENLPTVEENLENIDKNSTKSKLILDCNTKMGLNDISENLIDKEENICSPTFTQQTDLSLENNVDSISQDSAEEIVQCEVSLSAQAVPKAAEEKIQILTSEWSEDEYDSPPAINDNKVICEDSKEILTKSTETPQNIEEGTVNTESLLPENLNEPTESAKPESPNKQTTKIPNDNISSLLSDWEDSQEDLSSNDENIDNILPKEYEEKLRNDLPDYNIQNIDRGLPNLNDEKDDEDLIKVSKEKVHNDLTNADEKTDICLTKDSEGISDSGLPKRNREEMGDPLHVKQIENVLANINEGIVSTECNNRTEKVILDEPNSGLLETAEKKASHDPAPDNETDKPDDKIKSLVSDWDDDDEESKIN</sequence>
<evidence type="ECO:0000256" key="1">
    <source>
        <dbReference type="ARBA" id="ARBA00022723"/>
    </source>
</evidence>
<name>A0A8R2GBC1_BOMMO</name>
<keyword evidence="2" id="KW-0677">Repeat</keyword>
<dbReference type="PROSITE" id="PS00028">
    <property type="entry name" value="ZINC_FINGER_C2H2_1"/>
    <property type="match status" value="2"/>
</dbReference>
<evidence type="ECO:0000256" key="7">
    <source>
        <dbReference type="SAM" id="MobiDB-lite"/>
    </source>
</evidence>
<dbReference type="Gene3D" id="3.30.160.60">
    <property type="entry name" value="Classic Zinc Finger"/>
    <property type="match status" value="1"/>
</dbReference>
<feature type="compositionally biased region" description="Polar residues" evidence="7">
    <location>
        <begin position="912"/>
        <end position="926"/>
    </location>
</feature>
<feature type="domain" description="C2H2-type" evidence="9">
    <location>
        <begin position="506"/>
        <end position="537"/>
    </location>
</feature>
<dbReference type="KEGG" id="bmor:101745145"/>
<feature type="region of interest" description="Disordered" evidence="7">
    <location>
        <begin position="127"/>
        <end position="151"/>
    </location>
</feature>
<keyword evidence="1" id="KW-0479">Metal-binding</keyword>
<dbReference type="Gene3D" id="3.30.710.10">
    <property type="entry name" value="Potassium Channel Kv1.1, Chain A"/>
    <property type="match status" value="1"/>
</dbReference>
<feature type="compositionally biased region" description="Polar residues" evidence="7">
    <location>
        <begin position="1133"/>
        <end position="1150"/>
    </location>
</feature>
<proteinExistence type="predicted"/>
<feature type="region of interest" description="Disordered" evidence="7">
    <location>
        <begin position="1268"/>
        <end position="1287"/>
    </location>
</feature>
<dbReference type="GeneID" id="101745145"/>
<dbReference type="InterPro" id="IPR000210">
    <property type="entry name" value="BTB/POZ_dom"/>
</dbReference>
<feature type="domain" description="C2H2-type" evidence="9">
    <location>
        <begin position="540"/>
        <end position="568"/>
    </location>
</feature>
<evidence type="ECO:0000313" key="11">
    <source>
        <dbReference type="Proteomes" id="UP000005204"/>
    </source>
</evidence>
<dbReference type="PROSITE" id="PS50097">
    <property type="entry name" value="BTB"/>
    <property type="match status" value="1"/>
</dbReference>
<evidence type="ECO:0000313" key="10">
    <source>
        <dbReference type="EnsemblMetazoa" id="XP_012548839.3"/>
    </source>
</evidence>
<dbReference type="GO" id="GO:0005634">
    <property type="term" value="C:nucleus"/>
    <property type="evidence" value="ECO:0007669"/>
    <property type="project" value="TreeGrafter"/>
</dbReference>
<dbReference type="InterPro" id="IPR013087">
    <property type="entry name" value="Znf_C2H2_type"/>
</dbReference>
<feature type="compositionally biased region" description="Polar residues" evidence="7">
    <location>
        <begin position="139"/>
        <end position="148"/>
    </location>
</feature>
<evidence type="ECO:0000256" key="3">
    <source>
        <dbReference type="ARBA" id="ARBA00022771"/>
    </source>
</evidence>
<reference evidence="11" key="1">
    <citation type="journal article" date="2008" name="Insect Biochem. Mol. Biol.">
        <title>The genome of a lepidopteran model insect, the silkworm Bombyx mori.</title>
        <authorList>
            <consortium name="International Silkworm Genome Consortium"/>
        </authorList>
    </citation>
    <scope>NUCLEOTIDE SEQUENCE [LARGE SCALE GENOMIC DNA]</scope>
    <source>
        <strain evidence="11">p50T</strain>
    </source>
</reference>
<dbReference type="EnsemblMetazoa" id="XM_038018470.1">
    <property type="protein sequence ID" value="XP_037874398.1"/>
    <property type="gene ID" value="LOC101745145"/>
</dbReference>
<keyword evidence="11" id="KW-1185">Reference proteome</keyword>
<feature type="region of interest" description="Disordered" evidence="7">
    <location>
        <begin position="567"/>
        <end position="587"/>
    </location>
</feature>
<dbReference type="PANTHER" id="PTHR24394">
    <property type="entry name" value="ZINC FINGER PROTEIN"/>
    <property type="match status" value="1"/>
</dbReference>
<dbReference type="SMART" id="SM00225">
    <property type="entry name" value="BTB"/>
    <property type="match status" value="1"/>
</dbReference>
<evidence type="ECO:0000256" key="2">
    <source>
        <dbReference type="ARBA" id="ARBA00022737"/>
    </source>
</evidence>
<reference evidence="10" key="2">
    <citation type="submission" date="2022-06" db="UniProtKB">
        <authorList>
            <consortium name="EnsemblMetazoa"/>
        </authorList>
    </citation>
    <scope>IDENTIFICATION</scope>
    <source>
        <strain evidence="10">p50T (Dazao)</strain>
    </source>
</reference>
<dbReference type="RefSeq" id="XP_012548839.3">
    <property type="nucleotide sequence ID" value="XM_012693385.4"/>
</dbReference>
<evidence type="ECO:0000256" key="4">
    <source>
        <dbReference type="ARBA" id="ARBA00022833"/>
    </source>
</evidence>
<feature type="region of interest" description="Disordered" evidence="7">
    <location>
        <begin position="1315"/>
        <end position="1367"/>
    </location>
</feature>
<dbReference type="Proteomes" id="UP000005204">
    <property type="component" value="Unassembled WGS sequence"/>
</dbReference>
<dbReference type="GO" id="GO:0008270">
    <property type="term" value="F:zinc ion binding"/>
    <property type="evidence" value="ECO:0007669"/>
    <property type="project" value="UniProtKB-KW"/>
</dbReference>
<evidence type="ECO:0000259" key="9">
    <source>
        <dbReference type="PROSITE" id="PS50157"/>
    </source>
</evidence>
<feature type="compositionally biased region" description="Acidic residues" evidence="7">
    <location>
        <begin position="1356"/>
        <end position="1367"/>
    </location>
</feature>
<evidence type="ECO:0008006" key="12">
    <source>
        <dbReference type="Google" id="ProtNLM"/>
    </source>
</evidence>
<evidence type="ECO:0000256" key="6">
    <source>
        <dbReference type="PROSITE-ProRule" id="PRU00042"/>
    </source>
</evidence>
<keyword evidence="3 6" id="KW-0863">Zinc-finger</keyword>
<protein>
    <recommendedName>
        <fullName evidence="12">Centrosome-associated zinc finger protein CP190</fullName>
    </recommendedName>
</protein>
<evidence type="ECO:0000256" key="5">
    <source>
        <dbReference type="ARBA" id="ARBA00023242"/>
    </source>
</evidence>
<keyword evidence="5" id="KW-0539">Nucleus</keyword>
<dbReference type="CTD" id="41848"/>
<dbReference type="PROSITE" id="PS50157">
    <property type="entry name" value="ZINC_FINGER_C2H2_2"/>
    <property type="match status" value="2"/>
</dbReference>
<evidence type="ECO:0000259" key="8">
    <source>
        <dbReference type="PROSITE" id="PS50097"/>
    </source>
</evidence>
<keyword evidence="4" id="KW-0862">Zinc</keyword>
<feature type="region of interest" description="Disordered" evidence="7">
    <location>
        <begin position="904"/>
        <end position="938"/>
    </location>
</feature>
<dbReference type="SUPFAM" id="SSF54695">
    <property type="entry name" value="POZ domain"/>
    <property type="match status" value="1"/>
</dbReference>
<dbReference type="InterPro" id="IPR011333">
    <property type="entry name" value="SKP1/BTB/POZ_sf"/>
</dbReference>
<dbReference type="SMART" id="SM00355">
    <property type="entry name" value="ZnF_C2H2"/>
    <property type="match status" value="5"/>
</dbReference>